<reference evidence="2" key="1">
    <citation type="journal article" date="2020" name="Stud. Mycol.">
        <title>101 Dothideomycetes genomes: a test case for predicting lifestyles and emergence of pathogens.</title>
        <authorList>
            <person name="Haridas S."/>
            <person name="Albert R."/>
            <person name="Binder M."/>
            <person name="Bloem J."/>
            <person name="Labutti K."/>
            <person name="Salamov A."/>
            <person name="Andreopoulos B."/>
            <person name="Baker S."/>
            <person name="Barry K."/>
            <person name="Bills G."/>
            <person name="Bluhm B."/>
            <person name="Cannon C."/>
            <person name="Castanera R."/>
            <person name="Culley D."/>
            <person name="Daum C."/>
            <person name="Ezra D."/>
            <person name="Gonzalez J."/>
            <person name="Henrissat B."/>
            <person name="Kuo A."/>
            <person name="Liang C."/>
            <person name="Lipzen A."/>
            <person name="Lutzoni F."/>
            <person name="Magnuson J."/>
            <person name="Mondo S."/>
            <person name="Nolan M."/>
            <person name="Ohm R."/>
            <person name="Pangilinan J."/>
            <person name="Park H.-J."/>
            <person name="Ramirez L."/>
            <person name="Alfaro M."/>
            <person name="Sun H."/>
            <person name="Tritt A."/>
            <person name="Yoshinaga Y."/>
            <person name="Zwiers L.-H."/>
            <person name="Turgeon B."/>
            <person name="Goodwin S."/>
            <person name="Spatafora J."/>
            <person name="Crous P."/>
            <person name="Grigoriev I."/>
        </authorList>
    </citation>
    <scope>NUCLEOTIDE SEQUENCE</scope>
    <source>
        <strain evidence="2">ATCC 36951</strain>
    </source>
</reference>
<dbReference type="Proteomes" id="UP000799537">
    <property type="component" value="Unassembled WGS sequence"/>
</dbReference>
<keyword evidence="3" id="KW-1185">Reference proteome</keyword>
<evidence type="ECO:0000256" key="1">
    <source>
        <dbReference type="SAM" id="Phobius"/>
    </source>
</evidence>
<name>A0A6A6CX14_ZASCE</name>
<organism evidence="2 3">
    <name type="scientific">Zasmidium cellare ATCC 36951</name>
    <dbReference type="NCBI Taxonomy" id="1080233"/>
    <lineage>
        <taxon>Eukaryota</taxon>
        <taxon>Fungi</taxon>
        <taxon>Dikarya</taxon>
        <taxon>Ascomycota</taxon>
        <taxon>Pezizomycotina</taxon>
        <taxon>Dothideomycetes</taxon>
        <taxon>Dothideomycetidae</taxon>
        <taxon>Mycosphaerellales</taxon>
        <taxon>Mycosphaerellaceae</taxon>
        <taxon>Zasmidium</taxon>
    </lineage>
</organism>
<dbReference type="AlphaFoldDB" id="A0A6A6CX14"/>
<dbReference type="EMBL" id="ML993582">
    <property type="protein sequence ID" value="KAF2171661.1"/>
    <property type="molecule type" value="Genomic_DNA"/>
</dbReference>
<sequence length="242" mass="27614">MHDSLPPLSQDALNLLFHSVPILIDPGYSTGSSAYIFKFFRCHDSKCGFAQRHRVRLKFPLPRTTTRCTHLRCILRALRCQSSFASPERSKASWGWIATGNCIPLENLEILPGQEPLIDFERLSALRDVALLFFWLGASTVSVFCFRIILPLYNVYVLPWKDRLDGLHAYTQQQKRSHGWLGFTKVHLRCATLVFSALLAVASFFLHTYCDDEALREEVDTYVGVMCVTVGIVGYLVWKPNR</sequence>
<protein>
    <submittedName>
        <fullName evidence="2">Uncharacterized protein</fullName>
    </submittedName>
</protein>
<feature type="transmembrane region" description="Helical" evidence="1">
    <location>
        <begin position="186"/>
        <end position="207"/>
    </location>
</feature>
<proteinExistence type="predicted"/>
<evidence type="ECO:0000313" key="3">
    <source>
        <dbReference type="Proteomes" id="UP000799537"/>
    </source>
</evidence>
<gene>
    <name evidence="2" type="ORF">M409DRAFT_17898</name>
</gene>
<keyword evidence="1" id="KW-0472">Membrane</keyword>
<keyword evidence="1" id="KW-0812">Transmembrane</keyword>
<evidence type="ECO:0000313" key="2">
    <source>
        <dbReference type="EMBL" id="KAF2171661.1"/>
    </source>
</evidence>
<dbReference type="GeneID" id="54557536"/>
<dbReference type="RefSeq" id="XP_033672550.1">
    <property type="nucleotide sequence ID" value="XM_033804264.1"/>
</dbReference>
<keyword evidence="1" id="KW-1133">Transmembrane helix</keyword>
<feature type="transmembrane region" description="Helical" evidence="1">
    <location>
        <begin position="129"/>
        <end position="150"/>
    </location>
</feature>
<accession>A0A6A6CX14</accession>
<feature type="transmembrane region" description="Helical" evidence="1">
    <location>
        <begin position="219"/>
        <end position="238"/>
    </location>
</feature>